<dbReference type="KEGG" id="nau:109243335"/>
<feature type="compositionally biased region" description="Basic residues" evidence="1">
    <location>
        <begin position="373"/>
        <end position="387"/>
    </location>
</feature>
<feature type="region of interest" description="Disordered" evidence="1">
    <location>
        <begin position="252"/>
        <end position="275"/>
    </location>
</feature>
<gene>
    <name evidence="3" type="ORF">A4A49_11148</name>
</gene>
<name>A0A314L1F5_NICAT</name>
<dbReference type="Pfam" id="PF15288">
    <property type="entry name" value="zf-CCHC_6"/>
    <property type="match status" value="1"/>
</dbReference>
<evidence type="ECO:0000313" key="4">
    <source>
        <dbReference type="Proteomes" id="UP000187609"/>
    </source>
</evidence>
<feature type="domain" description="CBF1-interacting co-repressor CIR N-terminal" evidence="2">
    <location>
        <begin position="40"/>
        <end position="76"/>
    </location>
</feature>
<dbReference type="Pfam" id="PF10197">
    <property type="entry name" value="Cir_N"/>
    <property type="match status" value="1"/>
</dbReference>
<proteinExistence type="predicted"/>
<dbReference type="AlphaFoldDB" id="A0A314L1F5"/>
<dbReference type="InterPro" id="IPR040014">
    <property type="entry name" value="CIR1"/>
</dbReference>
<organism evidence="3 4">
    <name type="scientific">Nicotiana attenuata</name>
    <name type="common">Coyote tobacco</name>
    <dbReference type="NCBI Taxonomy" id="49451"/>
    <lineage>
        <taxon>Eukaryota</taxon>
        <taxon>Viridiplantae</taxon>
        <taxon>Streptophyta</taxon>
        <taxon>Embryophyta</taxon>
        <taxon>Tracheophyta</taxon>
        <taxon>Spermatophyta</taxon>
        <taxon>Magnoliopsida</taxon>
        <taxon>eudicotyledons</taxon>
        <taxon>Gunneridae</taxon>
        <taxon>Pentapetalae</taxon>
        <taxon>asterids</taxon>
        <taxon>lamiids</taxon>
        <taxon>Solanales</taxon>
        <taxon>Solanaceae</taxon>
        <taxon>Nicotianoideae</taxon>
        <taxon>Nicotianeae</taxon>
        <taxon>Nicotiana</taxon>
    </lineage>
</organism>
<comment type="caution">
    <text evidence="3">The sequence shown here is derived from an EMBL/GenBank/DDBJ whole genome shotgun (WGS) entry which is preliminary data.</text>
</comment>
<reference evidence="3" key="1">
    <citation type="submission" date="2016-11" db="EMBL/GenBank/DDBJ databases">
        <title>The genome of Nicotiana attenuata.</title>
        <authorList>
            <person name="Xu S."/>
            <person name="Brockmoeller T."/>
            <person name="Gaquerel E."/>
            <person name="Navarro A."/>
            <person name="Kuhl H."/>
            <person name="Gase K."/>
            <person name="Ling Z."/>
            <person name="Zhou W."/>
            <person name="Kreitzer C."/>
            <person name="Stanke M."/>
            <person name="Tang H."/>
            <person name="Lyons E."/>
            <person name="Pandey P."/>
            <person name="Pandey S.P."/>
            <person name="Timmermann B."/>
            <person name="Baldwin I.T."/>
        </authorList>
    </citation>
    <scope>NUCLEOTIDE SEQUENCE [LARGE SCALE GENOMIC DNA]</scope>
    <source>
        <strain evidence="3">UT</strain>
    </source>
</reference>
<feature type="compositionally biased region" description="Basic residues" evidence="1">
    <location>
        <begin position="348"/>
        <end position="362"/>
    </location>
</feature>
<dbReference type="InterPro" id="IPR041670">
    <property type="entry name" value="Znf-CCHC_6"/>
</dbReference>
<dbReference type="SMART" id="SM01083">
    <property type="entry name" value="Cir_N"/>
    <property type="match status" value="1"/>
</dbReference>
<dbReference type="PANTHER" id="PTHR13151">
    <property type="entry name" value="CBF1 INTERACTING COREPRESSOR CIR"/>
    <property type="match status" value="1"/>
</dbReference>
<dbReference type="OrthoDB" id="6253837at2759"/>
<feature type="compositionally biased region" description="Basic residues" evidence="1">
    <location>
        <begin position="402"/>
        <end position="413"/>
    </location>
</feature>
<evidence type="ECO:0000256" key="1">
    <source>
        <dbReference type="SAM" id="MobiDB-lite"/>
    </source>
</evidence>
<dbReference type="InterPro" id="IPR019339">
    <property type="entry name" value="CIR_N_dom"/>
</dbReference>
<protein>
    <submittedName>
        <fullName evidence="3">Zinc finger cchc domain-containing protein</fullName>
    </submittedName>
</protein>
<feature type="region of interest" description="Disordered" evidence="1">
    <location>
        <begin position="303"/>
        <end position="441"/>
    </location>
</feature>
<dbReference type="Proteomes" id="UP000187609">
    <property type="component" value="Unassembled WGS sequence"/>
</dbReference>
<dbReference type="PANTHER" id="PTHR13151:SF2">
    <property type="entry name" value="COREPRESSOR INTERACTING WITH RBPJ 1"/>
    <property type="match status" value="1"/>
</dbReference>
<dbReference type="GO" id="GO:0005634">
    <property type="term" value="C:nucleus"/>
    <property type="evidence" value="ECO:0007669"/>
    <property type="project" value="TreeGrafter"/>
</dbReference>
<feature type="compositionally biased region" description="Basic residues" evidence="1">
    <location>
        <begin position="308"/>
        <end position="324"/>
    </location>
</feature>
<sequence length="696" mass="77646">MEEEGAGFRLSKRFSDKGGEVDYKTKAGTAWSHNFLNQKPWHPLSYPNQRRKWIAEQTHAQREQRASEIAREYAQEQEFFRQTALVSKKEKEKMEMMKAVSFMYVRPPGYNPESAKAAEIADEAQKQGQGHGGTSQDTSAAGVSTSGRPEVPPVQEKKKPRPKDVFGRLLPTEEEFEVLKNAPRLETGVAGRAKPFGIEIRNVKCVRCGAFGHQSGDRECPLKDAIMPNEESRIKRDDPLTAILAQTDASEPLKWELKQKPGLSPPRGGFNLDDPNQQIVAEDIFDEYGGFLTADNVPDLLASLSSKPNKKKKSSKSKHKKRSSPARPDLRDQEEITSSSDVDDRGRTLKKKKHKKKSRKHSVSSEDSDSHRKCSSNRQRHSLSTRRNHSESSSEDDDNDRHRKRSNRHRRSRSSSPEREDKEHRKKNHNESSRESIPSQVQRTIIMTGIGKGITDTDVHGQVHLSVKIRNTGRRIIMSQVGESIPSQVQRTIIMTGIGKGITDTDVHGQVHLCLKIRNAGRKSILSQVGESIPSQVQRTIIMTGIEKGITDTDVHGQVHLCLKIRNAGRKSILGQVGESIPSQVQRTIIMTGIGKGITDIDVHGQVHLCLKMRNTGRKSILSQLGESIPSQVQRTMIMTGIGKGLTDTDVHGQVHPSLKIRIAGRRIVTTIIITVGTIILIIHNNEVISSSCCLL</sequence>
<dbReference type="Gramene" id="OIT35468">
    <property type="protein sequence ID" value="OIT35468"/>
    <property type="gene ID" value="A4A49_11148"/>
</dbReference>
<feature type="region of interest" description="Disordered" evidence="1">
    <location>
        <begin position="121"/>
        <end position="164"/>
    </location>
</feature>
<accession>A0A314L1F5</accession>
<keyword evidence="4" id="KW-1185">Reference proteome</keyword>
<dbReference type="SMR" id="A0A314L1F5"/>
<feature type="compositionally biased region" description="Basic and acidic residues" evidence="1">
    <location>
        <begin position="416"/>
        <end position="434"/>
    </location>
</feature>
<dbReference type="GO" id="GO:0003714">
    <property type="term" value="F:transcription corepressor activity"/>
    <property type="evidence" value="ECO:0007669"/>
    <property type="project" value="InterPro"/>
</dbReference>
<feature type="compositionally biased region" description="Polar residues" evidence="1">
    <location>
        <begin position="134"/>
        <end position="147"/>
    </location>
</feature>
<evidence type="ECO:0000313" key="3">
    <source>
        <dbReference type="EMBL" id="OIT35468.1"/>
    </source>
</evidence>
<dbReference type="EMBL" id="MJEQ01000556">
    <property type="protein sequence ID" value="OIT35468.1"/>
    <property type="molecule type" value="Genomic_DNA"/>
</dbReference>
<dbReference type="STRING" id="49451.A0A314L1F5"/>
<evidence type="ECO:0000259" key="2">
    <source>
        <dbReference type="SMART" id="SM01083"/>
    </source>
</evidence>